<reference evidence="2" key="1">
    <citation type="journal article" date="2020" name="Stud. Mycol.">
        <title>101 Dothideomycetes genomes: a test case for predicting lifestyles and emergence of pathogens.</title>
        <authorList>
            <person name="Haridas S."/>
            <person name="Albert R."/>
            <person name="Binder M."/>
            <person name="Bloem J."/>
            <person name="Labutti K."/>
            <person name="Salamov A."/>
            <person name="Andreopoulos B."/>
            <person name="Baker S."/>
            <person name="Barry K."/>
            <person name="Bills G."/>
            <person name="Bluhm B."/>
            <person name="Cannon C."/>
            <person name="Castanera R."/>
            <person name="Culley D."/>
            <person name="Daum C."/>
            <person name="Ezra D."/>
            <person name="Gonzalez J."/>
            <person name="Henrissat B."/>
            <person name="Kuo A."/>
            <person name="Liang C."/>
            <person name="Lipzen A."/>
            <person name="Lutzoni F."/>
            <person name="Magnuson J."/>
            <person name="Mondo S."/>
            <person name="Nolan M."/>
            <person name="Ohm R."/>
            <person name="Pangilinan J."/>
            <person name="Park H.-J."/>
            <person name="Ramirez L."/>
            <person name="Alfaro M."/>
            <person name="Sun H."/>
            <person name="Tritt A."/>
            <person name="Yoshinaga Y."/>
            <person name="Zwiers L.-H."/>
            <person name="Turgeon B."/>
            <person name="Goodwin S."/>
            <person name="Spatafora J."/>
            <person name="Crous P."/>
            <person name="Grigoriev I."/>
        </authorList>
    </citation>
    <scope>NUCLEOTIDE SEQUENCE</scope>
    <source>
        <strain evidence="2">CBS 113979</strain>
    </source>
</reference>
<feature type="transmembrane region" description="Helical" evidence="1">
    <location>
        <begin position="64"/>
        <end position="82"/>
    </location>
</feature>
<dbReference type="EMBL" id="ML977141">
    <property type="protein sequence ID" value="KAF1990834.1"/>
    <property type="molecule type" value="Genomic_DNA"/>
</dbReference>
<accession>A0A6G1HCP2</accession>
<sequence>MESTPMAMGDNGNVNMNNDATDTTNSIIPPEGGAYNTTATLLAHLQYLYSTHQPSPTVSSAERSFFYVITAIICWKAFWLIMARHGDDNRYIFLTYFMLYVTYMVVKWA</sequence>
<evidence type="ECO:0000313" key="3">
    <source>
        <dbReference type="Proteomes" id="UP000800041"/>
    </source>
</evidence>
<keyword evidence="3" id="KW-1185">Reference proteome</keyword>
<gene>
    <name evidence="2" type="ORF">K402DRAFT_417583</name>
</gene>
<dbReference type="Proteomes" id="UP000800041">
    <property type="component" value="Unassembled WGS sequence"/>
</dbReference>
<keyword evidence="1" id="KW-1133">Transmembrane helix</keyword>
<keyword evidence="1" id="KW-0472">Membrane</keyword>
<protein>
    <submittedName>
        <fullName evidence="2">Uncharacterized protein</fullName>
    </submittedName>
</protein>
<organism evidence="2 3">
    <name type="scientific">Aulographum hederae CBS 113979</name>
    <dbReference type="NCBI Taxonomy" id="1176131"/>
    <lineage>
        <taxon>Eukaryota</taxon>
        <taxon>Fungi</taxon>
        <taxon>Dikarya</taxon>
        <taxon>Ascomycota</taxon>
        <taxon>Pezizomycotina</taxon>
        <taxon>Dothideomycetes</taxon>
        <taxon>Pleosporomycetidae</taxon>
        <taxon>Aulographales</taxon>
        <taxon>Aulographaceae</taxon>
    </lineage>
</organism>
<keyword evidence="1" id="KW-0812">Transmembrane</keyword>
<name>A0A6G1HCP2_9PEZI</name>
<proteinExistence type="predicted"/>
<dbReference type="AlphaFoldDB" id="A0A6G1HCP2"/>
<evidence type="ECO:0000256" key="1">
    <source>
        <dbReference type="SAM" id="Phobius"/>
    </source>
</evidence>
<evidence type="ECO:0000313" key="2">
    <source>
        <dbReference type="EMBL" id="KAF1990834.1"/>
    </source>
</evidence>
<feature type="transmembrane region" description="Helical" evidence="1">
    <location>
        <begin position="89"/>
        <end position="106"/>
    </location>
</feature>